<evidence type="ECO:0000256" key="1">
    <source>
        <dbReference type="SAM" id="MobiDB-lite"/>
    </source>
</evidence>
<keyword evidence="3" id="KW-1185">Reference proteome</keyword>
<name>A0A1X3DEH0_9NEIS</name>
<dbReference type="AlphaFoldDB" id="A0A1X3DEH0"/>
<dbReference type="OrthoDB" id="8889124at2"/>
<dbReference type="EMBL" id="MTBO01000004">
    <property type="protein sequence ID" value="OSI18216.1"/>
    <property type="molecule type" value="Genomic_DNA"/>
</dbReference>
<reference evidence="3" key="1">
    <citation type="submission" date="2017-01" db="EMBL/GenBank/DDBJ databases">
        <authorList>
            <person name="Wolfgang W.J."/>
            <person name="Cole J."/>
            <person name="Wroblewski D."/>
            <person name="Mcginnis J."/>
            <person name="Musser K.A."/>
        </authorList>
    </citation>
    <scope>NUCLEOTIDE SEQUENCE [LARGE SCALE GENOMIC DNA]</scope>
    <source>
        <strain evidence="3">DSM 19151</strain>
    </source>
</reference>
<accession>A0A1X3DEH0</accession>
<dbReference type="RefSeq" id="WP_085365308.1">
    <property type="nucleotide sequence ID" value="NZ_CAUJPZ010000002.1"/>
</dbReference>
<sequence>MSSKKYTVTVYAAAPGTPLFNHQTGLPDIDKETNKQKTSLPGYMFYAISTDGGRTQTAYGFAPKEDAERTAWHSLDMPGKMQEEEHKKYRNPYYARTMEITEQQYTALQNFGRSPENFGFNRHTYNLATNSCIDFTFKALKESGIYKGRPIDYHKEGVKIGTVTVYEKAALRVLENIPVLEKMPDQMNSPLNRTLRGKMPDRTLLQRLLSENEQEQPHRYAASLSGSEKPFANEPDGNFDRDFKRVSAMLDRLLNDEDGSYHREIAENHPAAKAIDALGKALFAEEQRIAQEREIQLAREREAQEQVRSFHQRSFFS</sequence>
<protein>
    <submittedName>
        <fullName evidence="2">Uncharacterized protein</fullName>
    </submittedName>
</protein>
<evidence type="ECO:0000313" key="3">
    <source>
        <dbReference type="Proteomes" id="UP000193118"/>
    </source>
</evidence>
<proteinExistence type="predicted"/>
<dbReference type="Proteomes" id="UP000193118">
    <property type="component" value="Unassembled WGS sequence"/>
</dbReference>
<evidence type="ECO:0000313" key="2">
    <source>
        <dbReference type="EMBL" id="OSI18216.1"/>
    </source>
</evidence>
<feature type="region of interest" description="Disordered" evidence="1">
    <location>
        <begin position="211"/>
        <end position="239"/>
    </location>
</feature>
<dbReference type="STRING" id="194197.BWD09_03285"/>
<gene>
    <name evidence="2" type="ORF">BWD09_03285</name>
</gene>
<organism evidence="2 3">
    <name type="scientific">Neisseria dentiae</name>
    <dbReference type="NCBI Taxonomy" id="194197"/>
    <lineage>
        <taxon>Bacteria</taxon>
        <taxon>Pseudomonadati</taxon>
        <taxon>Pseudomonadota</taxon>
        <taxon>Betaproteobacteria</taxon>
        <taxon>Neisseriales</taxon>
        <taxon>Neisseriaceae</taxon>
        <taxon>Neisseria</taxon>
    </lineage>
</organism>
<dbReference type="GeneID" id="94581781"/>
<comment type="caution">
    <text evidence="2">The sequence shown here is derived from an EMBL/GenBank/DDBJ whole genome shotgun (WGS) entry which is preliminary data.</text>
</comment>